<accession>A0A2Z6QHC9</accession>
<dbReference type="STRING" id="94130.A0A2Z6QHC9"/>
<comment type="caution">
    <text evidence="2">The sequence shown here is derived from an EMBL/GenBank/DDBJ whole genome shotgun (WGS) entry which is preliminary data.</text>
</comment>
<reference evidence="2 3" key="1">
    <citation type="submission" date="2017-11" db="EMBL/GenBank/DDBJ databases">
        <title>The genome of Rhizophagus clarus HR1 reveals common genetic basis of auxotrophy among arbuscular mycorrhizal fungi.</title>
        <authorList>
            <person name="Kobayashi Y."/>
        </authorList>
    </citation>
    <scope>NUCLEOTIDE SEQUENCE [LARGE SCALE GENOMIC DNA]</scope>
    <source>
        <strain evidence="2 3">HR1</strain>
    </source>
</reference>
<gene>
    <name evidence="2" type="ORF">RclHR1_10820007</name>
</gene>
<dbReference type="SUPFAM" id="SSF53098">
    <property type="entry name" value="Ribonuclease H-like"/>
    <property type="match status" value="1"/>
</dbReference>
<dbReference type="PROSITE" id="PS50879">
    <property type="entry name" value="RNASE_H_1"/>
    <property type="match status" value="1"/>
</dbReference>
<name>A0A2Z6QHC9_9GLOM</name>
<keyword evidence="3" id="KW-1185">Reference proteome</keyword>
<dbReference type="InterPro" id="IPR002156">
    <property type="entry name" value="RNaseH_domain"/>
</dbReference>
<protein>
    <recommendedName>
        <fullName evidence="1">RNase H type-1 domain-containing protein</fullName>
    </recommendedName>
</protein>
<dbReference type="Gene3D" id="3.30.420.10">
    <property type="entry name" value="Ribonuclease H-like superfamily/Ribonuclease H"/>
    <property type="match status" value="1"/>
</dbReference>
<dbReference type="GO" id="GO:0004523">
    <property type="term" value="F:RNA-DNA hybrid ribonuclease activity"/>
    <property type="evidence" value="ECO:0007669"/>
    <property type="project" value="InterPro"/>
</dbReference>
<dbReference type="AlphaFoldDB" id="A0A2Z6QHC9"/>
<dbReference type="InterPro" id="IPR036397">
    <property type="entry name" value="RNaseH_sf"/>
</dbReference>
<dbReference type="GO" id="GO:0003676">
    <property type="term" value="F:nucleic acid binding"/>
    <property type="evidence" value="ECO:0007669"/>
    <property type="project" value="InterPro"/>
</dbReference>
<dbReference type="EMBL" id="BEXD01000094">
    <property type="protein sequence ID" value="GBB84201.1"/>
    <property type="molecule type" value="Genomic_DNA"/>
</dbReference>
<sequence length="753" mass="85183">MVIYIDPLLTVLKNEMLDPYILRSPTLLSNMTGFTSDIVINNLVFMYDSTLISSSKAGLEHMLSITEEFYALNNTSANHGKYILISNSLPLTTTSTILPVEFHLSLSSLNDISSISVTPLSITSSFCFLGVWFNIKGSRDFVKKQIAGECNSFTATLRLAKLFAKQVVYLYNSVLIPKLEYCMQVTYLSATDCYAATRPIRSLVKHKANFSRSLPNPILYLSQALGLINLLMLIQFRFLIPVSPLMVEDWSLWSTMTTFKCDYIACTLVSITSTPFRLRYAHFSSTFSDLTLPGHTPLYSCMSPHVFKACFKANTTLPDSYDQLYDRYLITLNGNGAPLFGKQLSVQPKKDTCVIVHWTSDCLSSLGDVIRLRPCPGCDAHFTTEVVSPYTWADLSNTVVPYYRRLNILPDFSSSSFVVESDLTEASSLDDLSILPSLVLLTSGSHYRYYTDGSLVNLGSSEVSMGWSWVQLIHDAGYLNSVTTYAHGTIRNWPSSTRAEAAAIYTALSVSLDDFSITIYTDFQAAIDGLNLCASSSYTNSRLYYKTTNFELWASIKYSICTKRLTVFPVKVKGHDGNYWNEFADSLANSAHHSDTVPLACGRIYFFAPFDWELTWFTLNFSLAYDASFQASHVARHYTFKFKLFLDDLPLLKKLKITRSDLYIDLLTCHLCRDRMEDLMHLILCSKRRSVMHQILQSYQNHLFSKLREASKLADKDLTPMLRRLSSLSCWTISSSNWSSYTLIWALFTHNVY</sequence>
<proteinExistence type="predicted"/>
<dbReference type="Proteomes" id="UP000247702">
    <property type="component" value="Unassembled WGS sequence"/>
</dbReference>
<dbReference type="InterPro" id="IPR012337">
    <property type="entry name" value="RNaseH-like_sf"/>
</dbReference>
<feature type="domain" description="RNase H type-1" evidence="1">
    <location>
        <begin position="443"/>
        <end position="593"/>
    </location>
</feature>
<evidence type="ECO:0000313" key="3">
    <source>
        <dbReference type="Proteomes" id="UP000247702"/>
    </source>
</evidence>
<organism evidence="2 3">
    <name type="scientific">Rhizophagus clarus</name>
    <dbReference type="NCBI Taxonomy" id="94130"/>
    <lineage>
        <taxon>Eukaryota</taxon>
        <taxon>Fungi</taxon>
        <taxon>Fungi incertae sedis</taxon>
        <taxon>Mucoromycota</taxon>
        <taxon>Glomeromycotina</taxon>
        <taxon>Glomeromycetes</taxon>
        <taxon>Glomerales</taxon>
        <taxon>Glomeraceae</taxon>
        <taxon>Rhizophagus</taxon>
    </lineage>
</organism>
<evidence type="ECO:0000259" key="1">
    <source>
        <dbReference type="PROSITE" id="PS50879"/>
    </source>
</evidence>
<evidence type="ECO:0000313" key="2">
    <source>
        <dbReference type="EMBL" id="GBB84201.1"/>
    </source>
</evidence>